<dbReference type="RefSeq" id="WP_002927682.1">
    <property type="nucleotide sequence ID" value="NZ_JARQZE010000012.1"/>
</dbReference>
<organism evidence="2 3">
    <name type="scientific">Thauera mechernichensis</name>
    <dbReference type="NCBI Taxonomy" id="82788"/>
    <lineage>
        <taxon>Bacteria</taxon>
        <taxon>Pseudomonadati</taxon>
        <taxon>Pseudomonadota</taxon>
        <taxon>Betaproteobacteria</taxon>
        <taxon>Rhodocyclales</taxon>
        <taxon>Zoogloeaceae</taxon>
        <taxon>Thauera</taxon>
    </lineage>
</organism>
<sequence length="149" mass="15855">MSSTARDFAEVYGYRFEDLTVGMNAAVSRTVSEADILLFAGVSGDTNPVHLDEEFAASTMFGGRIAHGMLSAGLISAVFGTRLPGPGCIYLSQNLKFKAPVKVGDTVVARVTVKELKVEKRRAVFSTVCTVRGAVVLDGEAELLVPARD</sequence>
<comment type="caution">
    <text evidence="2">The sequence shown here is derived from an EMBL/GenBank/DDBJ whole genome shotgun (WGS) entry which is preliminary data.</text>
</comment>
<evidence type="ECO:0000259" key="1">
    <source>
        <dbReference type="Pfam" id="PF01575"/>
    </source>
</evidence>
<dbReference type="SUPFAM" id="SSF54637">
    <property type="entry name" value="Thioesterase/thiol ester dehydrase-isomerase"/>
    <property type="match status" value="1"/>
</dbReference>
<reference evidence="3" key="1">
    <citation type="journal article" date="2019" name="Int. J. Syst. Evol. Microbiol.">
        <title>The Global Catalogue of Microorganisms (GCM) 10K type strain sequencing project: providing services to taxonomists for standard genome sequencing and annotation.</title>
        <authorList>
            <consortium name="The Broad Institute Genomics Platform"/>
            <consortium name="The Broad Institute Genome Sequencing Center for Infectious Disease"/>
            <person name="Wu L."/>
            <person name="Ma J."/>
        </authorList>
    </citation>
    <scope>NUCLEOTIDE SEQUENCE [LARGE SCALE GENOMIC DNA]</scope>
    <source>
        <strain evidence="3">CCUG 48884</strain>
    </source>
</reference>
<dbReference type="CDD" id="cd03449">
    <property type="entry name" value="R_hydratase"/>
    <property type="match status" value="1"/>
</dbReference>
<dbReference type="Pfam" id="PF01575">
    <property type="entry name" value="MaoC_dehydratas"/>
    <property type="match status" value="1"/>
</dbReference>
<keyword evidence="3" id="KW-1185">Reference proteome</keyword>
<dbReference type="InterPro" id="IPR029069">
    <property type="entry name" value="HotDog_dom_sf"/>
</dbReference>
<protein>
    <submittedName>
        <fullName evidence="2">MaoC family dehydratase</fullName>
    </submittedName>
</protein>
<dbReference type="Gene3D" id="3.10.129.10">
    <property type="entry name" value="Hotdog Thioesterase"/>
    <property type="match status" value="1"/>
</dbReference>
<dbReference type="PANTHER" id="PTHR43437">
    <property type="entry name" value="HYDROXYACYL-THIOESTER DEHYDRATASE TYPE 2, MITOCHONDRIAL-RELATED"/>
    <property type="match status" value="1"/>
</dbReference>
<name>A0ABW3WH08_9RHOO</name>
<proteinExistence type="predicted"/>
<dbReference type="PRINTS" id="PR01483">
    <property type="entry name" value="FASYNTHASE"/>
</dbReference>
<evidence type="ECO:0000313" key="3">
    <source>
        <dbReference type="Proteomes" id="UP001597158"/>
    </source>
</evidence>
<accession>A0ABW3WH08</accession>
<dbReference type="InterPro" id="IPR050965">
    <property type="entry name" value="UPF0336/Enoyl-CoA_hydratase"/>
</dbReference>
<dbReference type="PANTHER" id="PTHR43437:SF3">
    <property type="entry name" value="HYDROXYACYL-THIOESTER DEHYDRATASE TYPE 2, MITOCHONDRIAL"/>
    <property type="match status" value="1"/>
</dbReference>
<dbReference type="InterPro" id="IPR003965">
    <property type="entry name" value="Fatty_acid_synthase"/>
</dbReference>
<feature type="domain" description="MaoC-like" evidence="1">
    <location>
        <begin position="25"/>
        <end position="122"/>
    </location>
</feature>
<gene>
    <name evidence="2" type="ORF">ACFQ4M_16890</name>
</gene>
<dbReference type="InterPro" id="IPR002539">
    <property type="entry name" value="MaoC-like_dom"/>
</dbReference>
<dbReference type="Proteomes" id="UP001597158">
    <property type="component" value="Unassembled WGS sequence"/>
</dbReference>
<dbReference type="EMBL" id="JBHTMC010000032">
    <property type="protein sequence ID" value="MFD1265251.1"/>
    <property type="molecule type" value="Genomic_DNA"/>
</dbReference>
<evidence type="ECO:0000313" key="2">
    <source>
        <dbReference type="EMBL" id="MFD1265251.1"/>
    </source>
</evidence>